<sequence length="171" mass="19935">MERIAALHGYVVKNVRADGNCMFHAISHYIGDQISTHPLIGEQKAKELRTQTVQYLESNDTTPHGEKYSSFLEDQMNDQNGDKWSQYLNLMKKQGTYGDELILRAISHHFRVLILVLSTESPKKFIKYNPDQPNEHTKTIHLGYMHENRHYVRLENKEKMHQQPSKNESSV</sequence>
<dbReference type="EMBL" id="CACVKT020008200">
    <property type="protein sequence ID" value="CAC5413662.1"/>
    <property type="molecule type" value="Genomic_DNA"/>
</dbReference>
<organism evidence="2 3">
    <name type="scientific">Mytilus coruscus</name>
    <name type="common">Sea mussel</name>
    <dbReference type="NCBI Taxonomy" id="42192"/>
    <lineage>
        <taxon>Eukaryota</taxon>
        <taxon>Metazoa</taxon>
        <taxon>Spiralia</taxon>
        <taxon>Lophotrochozoa</taxon>
        <taxon>Mollusca</taxon>
        <taxon>Bivalvia</taxon>
        <taxon>Autobranchia</taxon>
        <taxon>Pteriomorphia</taxon>
        <taxon>Mytilida</taxon>
        <taxon>Mytiloidea</taxon>
        <taxon>Mytilidae</taxon>
        <taxon>Mytilinae</taxon>
        <taxon>Mytilus</taxon>
    </lineage>
</organism>
<dbReference type="CDD" id="cd22758">
    <property type="entry name" value="OTU_232R-like"/>
    <property type="match status" value="1"/>
</dbReference>
<name>A0A6J8E246_MYTCO</name>
<dbReference type="InterPro" id="IPR038765">
    <property type="entry name" value="Papain-like_cys_pep_sf"/>
</dbReference>
<keyword evidence="2" id="KW-0378">Hydrolase</keyword>
<reference evidence="2 3" key="1">
    <citation type="submission" date="2020-06" db="EMBL/GenBank/DDBJ databases">
        <authorList>
            <person name="Li R."/>
            <person name="Bekaert M."/>
        </authorList>
    </citation>
    <scope>NUCLEOTIDE SEQUENCE [LARGE SCALE GENOMIC DNA]</scope>
    <source>
        <strain evidence="3">wild</strain>
    </source>
</reference>
<gene>
    <name evidence="2" type="ORF">MCOR_46531</name>
</gene>
<dbReference type="Gene3D" id="3.90.70.80">
    <property type="match status" value="1"/>
</dbReference>
<dbReference type="GO" id="GO:0004843">
    <property type="term" value="F:cysteine-type deubiquitinase activity"/>
    <property type="evidence" value="ECO:0007669"/>
    <property type="project" value="UniProtKB-EC"/>
</dbReference>
<dbReference type="GO" id="GO:0016579">
    <property type="term" value="P:protein deubiquitination"/>
    <property type="evidence" value="ECO:0007669"/>
    <property type="project" value="TreeGrafter"/>
</dbReference>
<proteinExistence type="predicted"/>
<dbReference type="SUPFAM" id="SSF54001">
    <property type="entry name" value="Cysteine proteinases"/>
    <property type="match status" value="1"/>
</dbReference>
<dbReference type="InterPro" id="IPR050704">
    <property type="entry name" value="Peptidase_C85-like"/>
</dbReference>
<dbReference type="OrthoDB" id="6116349at2759"/>
<dbReference type="InterPro" id="IPR003323">
    <property type="entry name" value="OTU_dom"/>
</dbReference>
<dbReference type="Pfam" id="PF02338">
    <property type="entry name" value="OTU"/>
    <property type="match status" value="1"/>
</dbReference>
<dbReference type="AlphaFoldDB" id="A0A6J8E246"/>
<protein>
    <submittedName>
        <fullName evidence="2">OTUD3</fullName>
        <ecNumber evidence="2">3.4.19.12</ecNumber>
    </submittedName>
</protein>
<evidence type="ECO:0000259" key="1">
    <source>
        <dbReference type="PROSITE" id="PS50802"/>
    </source>
</evidence>
<keyword evidence="3" id="KW-1185">Reference proteome</keyword>
<dbReference type="PANTHER" id="PTHR12419">
    <property type="entry name" value="OTU DOMAIN CONTAINING PROTEIN"/>
    <property type="match status" value="1"/>
</dbReference>
<feature type="domain" description="OTU" evidence="1">
    <location>
        <begin position="10"/>
        <end position="143"/>
    </location>
</feature>
<evidence type="ECO:0000313" key="2">
    <source>
        <dbReference type="EMBL" id="CAC5413662.1"/>
    </source>
</evidence>
<dbReference type="PANTHER" id="PTHR12419:SF11">
    <property type="entry name" value="OTU DOMAIN-CONTAINING PROTEIN DDB_G0284757"/>
    <property type="match status" value="1"/>
</dbReference>
<accession>A0A6J8E246</accession>
<dbReference type="EC" id="3.4.19.12" evidence="2"/>
<evidence type="ECO:0000313" key="3">
    <source>
        <dbReference type="Proteomes" id="UP000507470"/>
    </source>
</evidence>
<dbReference type="Proteomes" id="UP000507470">
    <property type="component" value="Unassembled WGS sequence"/>
</dbReference>
<dbReference type="PROSITE" id="PS50802">
    <property type="entry name" value="OTU"/>
    <property type="match status" value="1"/>
</dbReference>